<comment type="similarity">
    <text evidence="1">Belongs to the glycosyl hydrolase 2 family.</text>
</comment>
<evidence type="ECO:0000256" key="3">
    <source>
        <dbReference type="ARBA" id="ARBA00023295"/>
    </source>
</evidence>
<keyword evidence="3" id="KW-0326">Glycosidase</keyword>
<feature type="chain" id="PRO_5012161311" evidence="5">
    <location>
        <begin position="24"/>
        <end position="872"/>
    </location>
</feature>
<keyword evidence="10" id="KW-1185">Reference proteome</keyword>
<feature type="domain" description="Glycoside hydrolase family 2 catalytic" evidence="7">
    <location>
        <begin position="351"/>
        <end position="460"/>
    </location>
</feature>
<dbReference type="InterPro" id="IPR017853">
    <property type="entry name" value="GH"/>
</dbReference>
<proteinExistence type="inferred from homology"/>
<dbReference type="Proteomes" id="UP000184420">
    <property type="component" value="Unassembled WGS sequence"/>
</dbReference>
<dbReference type="STRING" id="1419482.SAMN05444266_10957"/>
<dbReference type="InterPro" id="IPR006102">
    <property type="entry name" value="Ig-like_GH2"/>
</dbReference>
<organism evidence="9 10">
    <name type="scientific">Chitinophaga jiangningensis</name>
    <dbReference type="NCBI Taxonomy" id="1419482"/>
    <lineage>
        <taxon>Bacteria</taxon>
        <taxon>Pseudomonadati</taxon>
        <taxon>Bacteroidota</taxon>
        <taxon>Chitinophagia</taxon>
        <taxon>Chitinophagales</taxon>
        <taxon>Chitinophagaceae</taxon>
        <taxon>Chitinophaga</taxon>
    </lineage>
</organism>
<feature type="domain" description="Beta-mannosidase-like galactose-binding" evidence="8">
    <location>
        <begin position="107"/>
        <end position="185"/>
    </location>
</feature>
<dbReference type="PANTHER" id="PTHR42732:SF2">
    <property type="entry name" value="BETA-MANNOSIDASE"/>
    <property type="match status" value="1"/>
</dbReference>
<gene>
    <name evidence="9" type="ORF">SAMN05444266_10957</name>
</gene>
<dbReference type="InterPro" id="IPR008979">
    <property type="entry name" value="Galactose-bd-like_sf"/>
</dbReference>
<dbReference type="PANTHER" id="PTHR42732">
    <property type="entry name" value="BETA-GALACTOSIDASE"/>
    <property type="match status" value="1"/>
</dbReference>
<dbReference type="InterPro" id="IPR036156">
    <property type="entry name" value="Beta-gal/glucu_dom_sf"/>
</dbReference>
<dbReference type="PROSITE" id="PS50005">
    <property type="entry name" value="TPR"/>
    <property type="match status" value="1"/>
</dbReference>
<keyword evidence="4" id="KW-0802">TPR repeat</keyword>
<dbReference type="PROSITE" id="PS51257">
    <property type="entry name" value="PROKAR_LIPOPROTEIN"/>
    <property type="match status" value="1"/>
</dbReference>
<evidence type="ECO:0000256" key="5">
    <source>
        <dbReference type="SAM" id="SignalP"/>
    </source>
</evidence>
<evidence type="ECO:0000313" key="10">
    <source>
        <dbReference type="Proteomes" id="UP000184420"/>
    </source>
</evidence>
<dbReference type="GO" id="GO:0004553">
    <property type="term" value="F:hydrolase activity, hydrolyzing O-glycosyl compounds"/>
    <property type="evidence" value="ECO:0007669"/>
    <property type="project" value="InterPro"/>
</dbReference>
<dbReference type="AlphaFoldDB" id="A0A1M7JXZ4"/>
<reference evidence="9 10" key="1">
    <citation type="submission" date="2016-11" db="EMBL/GenBank/DDBJ databases">
        <authorList>
            <person name="Jaros S."/>
            <person name="Januszkiewicz K."/>
            <person name="Wedrychowicz H."/>
        </authorList>
    </citation>
    <scope>NUCLEOTIDE SEQUENCE [LARGE SCALE GENOMIC DNA]</scope>
    <source>
        <strain evidence="9 10">DSM 27406</strain>
    </source>
</reference>
<feature type="signal peptide" evidence="5">
    <location>
        <begin position="1"/>
        <end position="23"/>
    </location>
</feature>
<dbReference type="Gene3D" id="3.20.20.80">
    <property type="entry name" value="Glycosidases"/>
    <property type="match status" value="1"/>
</dbReference>
<evidence type="ECO:0000259" key="8">
    <source>
        <dbReference type="Pfam" id="PF22666"/>
    </source>
</evidence>
<feature type="repeat" description="TPR" evidence="4">
    <location>
        <begin position="820"/>
        <end position="853"/>
    </location>
</feature>
<dbReference type="SUPFAM" id="SSF51445">
    <property type="entry name" value="(Trans)glycosidases"/>
    <property type="match status" value="1"/>
</dbReference>
<evidence type="ECO:0000313" key="9">
    <source>
        <dbReference type="EMBL" id="SHM57583.1"/>
    </source>
</evidence>
<feature type="domain" description="Glycoside hydrolase family 2 immunoglobulin-like beta-sandwich" evidence="6">
    <location>
        <begin position="218"/>
        <end position="308"/>
    </location>
</feature>
<dbReference type="GO" id="GO:0005975">
    <property type="term" value="P:carbohydrate metabolic process"/>
    <property type="evidence" value="ECO:0007669"/>
    <property type="project" value="InterPro"/>
</dbReference>
<dbReference type="InterPro" id="IPR054593">
    <property type="entry name" value="Beta-mannosidase-like_N2"/>
</dbReference>
<dbReference type="Gene3D" id="2.60.120.260">
    <property type="entry name" value="Galactose-binding domain-like"/>
    <property type="match status" value="1"/>
</dbReference>
<keyword evidence="5" id="KW-0732">Signal</keyword>
<evidence type="ECO:0000256" key="4">
    <source>
        <dbReference type="PROSITE-ProRule" id="PRU00339"/>
    </source>
</evidence>
<dbReference type="InterPro" id="IPR019734">
    <property type="entry name" value="TPR_rpt"/>
</dbReference>
<sequence length="872" mass="99085">MQMKLLILSIVVSSCSLANTACAQSAWKAQSIPVTTRWTAAVSPQNALPEYPRPQMVRPQWQNLNGLWDYAITAKDAAAPTTYKGKILVPYPLESALSGVKKSLTPEQKLWYSRTIKKPATETATRYLLHFGAVDWQATVYLNGKKIGDHEGGYQAFTIDITAHFKPGDNHLVVGVWDPSDQGNNPRGKQVLQPRGIMYTSTSGIWQTVWLEAVPEKYIDDLKITPAQNSVTVAVSTNNNEHLTTEVVALTGGTPVASAKGKAGEPLLLSIPNAHQWSPDDPFLYDLSIKLYQDGQLLDSVTSYTGIRTISIQKDEKGQERIFLNGIYTYNLGVLDQGFWPDGLYTAPTDEALRFDILAIKSMGFNTIRKHIKIEPARWYYHCDKLGMLVWQDMVTCANESPAARLIFEKENKENLALLHNYPSIVCWVLFNEGWAKFDQERLTEWMKTTDPSRIINGHSGENYDRRAVTNPNDRWKSSDLTDIHDYPGPGIAPAMPGKARVLGEWGGVQVRVLNHQWNGSEGWGYVSVPPAQFAEKYEFMMKHLKIYEEEGLSGSIYTEPFDVEIEENGLMTYDREIIKIPVEKIRAIHSRIIPATSALAADFKIRDMDTTNPDNRYAGLLETYRKGKKDSLFLKDLALMAVRLNDLTNAQLIATDYYKYMKPPFTRSEWIFIFNMTNSVKDKGFEFIRKYKDAANKNMGTRQADQKLMTIIYNDEISPEISSTKLYPDWNNMFTRTKQYGPAGEEIYMRAKTLYHYNNKEWDKFAPCVTQYIGKYAASLSPEELNRYAITVFYRYTDTSLLMTASGWSQLSLKQGERSSLLFTRANLLYKAGRKQEAITIQERALTLAPEADRKNYEAVLAKMKRNEATW</sequence>
<dbReference type="Pfam" id="PF02836">
    <property type="entry name" value="Glyco_hydro_2_C"/>
    <property type="match status" value="1"/>
</dbReference>
<dbReference type="InterPro" id="IPR013783">
    <property type="entry name" value="Ig-like_fold"/>
</dbReference>
<dbReference type="EMBL" id="FRBL01000009">
    <property type="protein sequence ID" value="SHM57583.1"/>
    <property type="molecule type" value="Genomic_DNA"/>
</dbReference>
<accession>A0A1M7JXZ4</accession>
<dbReference type="InterPro" id="IPR051913">
    <property type="entry name" value="GH2_Domain-Containing"/>
</dbReference>
<dbReference type="Gene3D" id="2.60.40.10">
    <property type="entry name" value="Immunoglobulins"/>
    <property type="match status" value="1"/>
</dbReference>
<dbReference type="Pfam" id="PF00703">
    <property type="entry name" value="Glyco_hydro_2"/>
    <property type="match status" value="1"/>
</dbReference>
<evidence type="ECO:0000259" key="6">
    <source>
        <dbReference type="Pfam" id="PF00703"/>
    </source>
</evidence>
<dbReference type="InterPro" id="IPR006103">
    <property type="entry name" value="Glyco_hydro_2_cat"/>
</dbReference>
<evidence type="ECO:0000256" key="1">
    <source>
        <dbReference type="ARBA" id="ARBA00007401"/>
    </source>
</evidence>
<evidence type="ECO:0000259" key="7">
    <source>
        <dbReference type="Pfam" id="PF02836"/>
    </source>
</evidence>
<dbReference type="SUPFAM" id="SSF49303">
    <property type="entry name" value="beta-Galactosidase/glucuronidase domain"/>
    <property type="match status" value="1"/>
</dbReference>
<evidence type="ECO:0000256" key="2">
    <source>
        <dbReference type="ARBA" id="ARBA00022801"/>
    </source>
</evidence>
<dbReference type="SUPFAM" id="SSF49785">
    <property type="entry name" value="Galactose-binding domain-like"/>
    <property type="match status" value="1"/>
</dbReference>
<dbReference type="Pfam" id="PF22666">
    <property type="entry name" value="Glyco_hydro_2_N2"/>
    <property type="match status" value="1"/>
</dbReference>
<name>A0A1M7JXZ4_9BACT</name>
<protein>
    <submittedName>
        <fullName evidence="9">Glycosyl hydrolases family 2, TIM barrel domain</fullName>
    </submittedName>
</protein>
<keyword evidence="2 9" id="KW-0378">Hydrolase</keyword>